<sequence>MALLRLWAISLLGGAALVPFLWLQRGADFEHARLAALMALVLGQVLTVPLGLVVGLGLAVAGRWARTPGHVLGAVTTVFGVVVIALARSTDRWIEGRPSGIGDPDGEYAMVMFALLSGVVTVLVGLAIVAIRWARYDEATVPARRPRSRGRARKPAFHPEPCQDQQTPSG</sequence>
<gene>
    <name evidence="3" type="ORF">BN4615_P711</name>
</gene>
<reference evidence="3" key="1">
    <citation type="submission" date="2016-04" db="EMBL/GenBank/DDBJ databases">
        <authorList>
            <person name="Evans L.H."/>
            <person name="Alamgir A."/>
            <person name="Owens N."/>
            <person name="Weber N.D."/>
            <person name="Virtaneva K."/>
            <person name="Barbian K."/>
            <person name="Babar A."/>
            <person name="Rosenke K."/>
        </authorList>
    </citation>
    <scope>NUCLEOTIDE SEQUENCE</scope>
    <source>
        <strain evidence="3">Nono1</strain>
    </source>
</reference>
<protein>
    <submittedName>
        <fullName evidence="3">Uncharacterized protein</fullName>
    </submittedName>
</protein>
<proteinExistence type="predicted"/>
<keyword evidence="2" id="KW-0812">Transmembrane</keyword>
<name>A0A1M4DXB5_9ACTN</name>
<keyword evidence="2" id="KW-1133">Transmembrane helix</keyword>
<dbReference type="RefSeq" id="WP_225270591.1">
    <property type="nucleotide sequence ID" value="NZ_CP084058.1"/>
</dbReference>
<dbReference type="AlphaFoldDB" id="A0A1M4DXB5"/>
<feature type="compositionally biased region" description="Basic residues" evidence="1">
    <location>
        <begin position="144"/>
        <end position="156"/>
    </location>
</feature>
<evidence type="ECO:0000313" key="3">
    <source>
        <dbReference type="EMBL" id="SBO91197.1"/>
    </source>
</evidence>
<feature type="transmembrane region" description="Helical" evidence="2">
    <location>
        <begin position="6"/>
        <end position="23"/>
    </location>
</feature>
<evidence type="ECO:0000256" key="1">
    <source>
        <dbReference type="SAM" id="MobiDB-lite"/>
    </source>
</evidence>
<keyword evidence="2" id="KW-0472">Membrane</keyword>
<dbReference type="EMBL" id="LT559118">
    <property type="protein sequence ID" value="SBO91197.1"/>
    <property type="molecule type" value="Genomic_DNA"/>
</dbReference>
<feature type="transmembrane region" description="Helical" evidence="2">
    <location>
        <begin position="67"/>
        <end position="87"/>
    </location>
</feature>
<feature type="region of interest" description="Disordered" evidence="1">
    <location>
        <begin position="144"/>
        <end position="170"/>
    </location>
</feature>
<accession>A0A1M4DXB5</accession>
<feature type="transmembrane region" description="Helical" evidence="2">
    <location>
        <begin position="35"/>
        <end position="61"/>
    </location>
</feature>
<evidence type="ECO:0000256" key="2">
    <source>
        <dbReference type="SAM" id="Phobius"/>
    </source>
</evidence>
<feature type="transmembrane region" description="Helical" evidence="2">
    <location>
        <begin position="108"/>
        <end position="134"/>
    </location>
</feature>
<organism evidence="3">
    <name type="scientific">Nonomuraea gerenzanensis</name>
    <dbReference type="NCBI Taxonomy" id="93944"/>
    <lineage>
        <taxon>Bacteria</taxon>
        <taxon>Bacillati</taxon>
        <taxon>Actinomycetota</taxon>
        <taxon>Actinomycetes</taxon>
        <taxon>Streptosporangiales</taxon>
        <taxon>Streptosporangiaceae</taxon>
        <taxon>Nonomuraea</taxon>
    </lineage>
</organism>